<reference evidence="10 11" key="1">
    <citation type="submission" date="2022-12" db="EMBL/GenBank/DDBJ databases">
        <title>Chromosome-level genome of Tegillarca granosa.</title>
        <authorList>
            <person name="Kim J."/>
        </authorList>
    </citation>
    <scope>NUCLEOTIDE SEQUENCE [LARGE SCALE GENOMIC DNA]</scope>
    <source>
        <strain evidence="10">Teg-2019</strain>
        <tissue evidence="10">Adductor muscle</tissue>
    </source>
</reference>
<evidence type="ECO:0000256" key="8">
    <source>
        <dbReference type="ARBA" id="ARBA00023242"/>
    </source>
</evidence>
<dbReference type="InterPro" id="IPR011502">
    <property type="entry name" value="Nucleoporin_Nup85"/>
</dbReference>
<comment type="caution">
    <text evidence="10">The sequence shown here is derived from an EMBL/GenBank/DDBJ whole genome shotgun (WGS) entry which is preliminary data.</text>
</comment>
<keyword evidence="6 9" id="KW-0811">Translocation</keyword>
<comment type="subunit">
    <text evidence="9">Component of the nuclear pore complex (NPC).</text>
</comment>
<dbReference type="Proteomes" id="UP001217089">
    <property type="component" value="Unassembled WGS sequence"/>
</dbReference>
<keyword evidence="4 9" id="KW-0509">mRNA transport</keyword>
<keyword evidence="5 9" id="KW-0653">Protein transport</keyword>
<protein>
    <recommendedName>
        <fullName evidence="9">Nuclear pore complex protein Nup85</fullName>
    </recommendedName>
</protein>
<dbReference type="EMBL" id="JARBDR010000214">
    <property type="protein sequence ID" value="KAJ8318293.1"/>
    <property type="molecule type" value="Genomic_DNA"/>
</dbReference>
<evidence type="ECO:0000256" key="2">
    <source>
        <dbReference type="ARBA" id="ARBA00005573"/>
    </source>
</evidence>
<evidence type="ECO:0000256" key="7">
    <source>
        <dbReference type="ARBA" id="ARBA00023132"/>
    </source>
</evidence>
<proteinExistence type="inferred from homology"/>
<dbReference type="Pfam" id="PF07575">
    <property type="entry name" value="Nucleopor_Nup85"/>
    <property type="match status" value="1"/>
</dbReference>
<comment type="function">
    <text evidence="9">Functions as a component of the nuclear pore complex (NPC).</text>
</comment>
<keyword evidence="7 9" id="KW-0906">Nuclear pore complex</keyword>
<organism evidence="10 11">
    <name type="scientific">Tegillarca granosa</name>
    <name type="common">Malaysian cockle</name>
    <name type="synonym">Anadara granosa</name>
    <dbReference type="NCBI Taxonomy" id="220873"/>
    <lineage>
        <taxon>Eukaryota</taxon>
        <taxon>Metazoa</taxon>
        <taxon>Spiralia</taxon>
        <taxon>Lophotrochozoa</taxon>
        <taxon>Mollusca</taxon>
        <taxon>Bivalvia</taxon>
        <taxon>Autobranchia</taxon>
        <taxon>Pteriomorphia</taxon>
        <taxon>Arcoida</taxon>
        <taxon>Arcoidea</taxon>
        <taxon>Arcidae</taxon>
        <taxon>Tegillarca</taxon>
    </lineage>
</organism>
<evidence type="ECO:0000256" key="9">
    <source>
        <dbReference type="RuleBase" id="RU365073"/>
    </source>
</evidence>
<keyword evidence="9" id="KW-0472">Membrane</keyword>
<evidence type="ECO:0000256" key="4">
    <source>
        <dbReference type="ARBA" id="ARBA00022816"/>
    </source>
</evidence>
<sequence>MYLEDRRQENRRQDIREARWDIDLHHPVLRKLVNESHNVFVHVQKIAKETSGAALHPHIVKASKHYRSLLKTYSNELRLLGESTIDEDQKRQYENTFELLELSELIWGLCEILFIDNPTGGLVITQLIDWLRLHDGYGDHLYSEVIQEEAPDQHPQYWDAVCIIDTLYRLVLQGQIDKVRKLLSCHSARNIDTFTSMDDLLKKMPMYANLYRGHSVAEFDMKWRHWKDECERRLEENEFSLNKNLEDVARILCGDEAVFKELSDCCGSWYFMMVSKMLYQNPTVKSIDLQYCVQSCMDAYRNTTSPMGELDNILLSAIEFDIHQVIKDSCAMFTNCWFVAHLTDLLHHCGQLEAHKLQFGSSLKEFLLLEYASSLMSHKSLWIVGVNYLDNCPEFGRFWITLLTDALPLLEANELIFNTSDTFELMHCLEELTREDQITKRKENQPQVLSEADKEKLGLLWLGLNRNLQRATIGEGTVKLT</sequence>
<dbReference type="PANTHER" id="PTHR13373:SF21">
    <property type="entry name" value="NUCLEAR PORE COMPLEX PROTEIN NUP85"/>
    <property type="match status" value="1"/>
</dbReference>
<comment type="subcellular location">
    <subcellularLocation>
        <location evidence="1 9">Nucleus</location>
        <location evidence="1 9">Nuclear pore complex</location>
    </subcellularLocation>
</comment>
<evidence type="ECO:0000313" key="11">
    <source>
        <dbReference type="Proteomes" id="UP001217089"/>
    </source>
</evidence>
<name>A0ABQ9FLZ7_TEGGR</name>
<evidence type="ECO:0000256" key="1">
    <source>
        <dbReference type="ARBA" id="ARBA00004567"/>
    </source>
</evidence>
<evidence type="ECO:0000256" key="6">
    <source>
        <dbReference type="ARBA" id="ARBA00023010"/>
    </source>
</evidence>
<keyword evidence="8 9" id="KW-0539">Nucleus</keyword>
<evidence type="ECO:0000313" key="10">
    <source>
        <dbReference type="EMBL" id="KAJ8318293.1"/>
    </source>
</evidence>
<dbReference type="PANTHER" id="PTHR13373">
    <property type="entry name" value="FROUNT PROTEIN-RELATED"/>
    <property type="match status" value="1"/>
</dbReference>
<evidence type="ECO:0000256" key="3">
    <source>
        <dbReference type="ARBA" id="ARBA00022448"/>
    </source>
</evidence>
<accession>A0ABQ9FLZ7</accession>
<keyword evidence="3 9" id="KW-0813">Transport</keyword>
<comment type="similarity">
    <text evidence="2 9">Belongs to the nucleoporin Nup85 family.</text>
</comment>
<evidence type="ECO:0000256" key="5">
    <source>
        <dbReference type="ARBA" id="ARBA00022927"/>
    </source>
</evidence>
<keyword evidence="11" id="KW-1185">Reference proteome</keyword>
<gene>
    <name evidence="10" type="ORF">KUTeg_003384</name>
</gene>